<name>A0A645GRG2_9ZZZZ</name>
<comment type="caution">
    <text evidence="1">The sequence shown here is derived from an EMBL/GenBank/DDBJ whole genome shotgun (WGS) entry which is preliminary data.</text>
</comment>
<accession>A0A645GRG2</accession>
<sequence>MQNDQESVLFRGVKHLLQCVESFLEPLALRFGIAFAHTNGVVRVIIGNVDFLIGYDRKLVQHNHDILFVLRVSQMNQERNRTGEMIEYRLFIYARMHSYLLYHL</sequence>
<evidence type="ECO:0000313" key="1">
    <source>
        <dbReference type="EMBL" id="MPN28806.1"/>
    </source>
</evidence>
<protein>
    <submittedName>
        <fullName evidence="1">Uncharacterized protein</fullName>
    </submittedName>
</protein>
<gene>
    <name evidence="1" type="ORF">SDC9_176251</name>
</gene>
<proteinExistence type="predicted"/>
<organism evidence="1">
    <name type="scientific">bioreactor metagenome</name>
    <dbReference type="NCBI Taxonomy" id="1076179"/>
    <lineage>
        <taxon>unclassified sequences</taxon>
        <taxon>metagenomes</taxon>
        <taxon>ecological metagenomes</taxon>
    </lineage>
</organism>
<dbReference type="AlphaFoldDB" id="A0A645GRG2"/>
<reference evidence="1" key="1">
    <citation type="submission" date="2019-08" db="EMBL/GenBank/DDBJ databases">
        <authorList>
            <person name="Kucharzyk K."/>
            <person name="Murdoch R.W."/>
            <person name="Higgins S."/>
            <person name="Loffler F."/>
        </authorList>
    </citation>
    <scope>NUCLEOTIDE SEQUENCE</scope>
</reference>
<dbReference type="EMBL" id="VSSQ01079232">
    <property type="protein sequence ID" value="MPN28806.1"/>
    <property type="molecule type" value="Genomic_DNA"/>
</dbReference>